<keyword evidence="2" id="KW-0520">NAD</keyword>
<dbReference type="SUPFAM" id="SSF51735">
    <property type="entry name" value="NAD(P)-binding Rossmann-fold domains"/>
    <property type="match status" value="1"/>
</dbReference>
<dbReference type="GO" id="GO:0016618">
    <property type="term" value="F:hydroxypyruvate reductase [NAD(P)H] activity"/>
    <property type="evidence" value="ECO:0007669"/>
    <property type="project" value="TreeGrafter"/>
</dbReference>
<dbReference type="GO" id="GO:0005829">
    <property type="term" value="C:cytosol"/>
    <property type="evidence" value="ECO:0007669"/>
    <property type="project" value="TreeGrafter"/>
</dbReference>
<dbReference type="InterPro" id="IPR006139">
    <property type="entry name" value="D-isomer_2_OHA_DH_cat_dom"/>
</dbReference>
<evidence type="ECO:0000259" key="4">
    <source>
        <dbReference type="Pfam" id="PF00389"/>
    </source>
</evidence>
<evidence type="ECO:0008006" key="8">
    <source>
        <dbReference type="Google" id="ProtNLM"/>
    </source>
</evidence>
<feature type="domain" description="D-isomer specific 2-hydroxyacid dehydrogenase catalytic" evidence="4">
    <location>
        <begin position="67"/>
        <end position="364"/>
    </location>
</feature>
<dbReference type="PANTHER" id="PTHR10996">
    <property type="entry name" value="2-HYDROXYACID DEHYDROGENASE-RELATED"/>
    <property type="match status" value="1"/>
</dbReference>
<protein>
    <recommendedName>
        <fullName evidence="8">2-hydroxyacid dehydrogenase</fullName>
    </recommendedName>
</protein>
<organism evidence="6 7">
    <name type="scientific">Candida metapsilosis</name>
    <dbReference type="NCBI Taxonomy" id="273372"/>
    <lineage>
        <taxon>Eukaryota</taxon>
        <taxon>Fungi</taxon>
        <taxon>Dikarya</taxon>
        <taxon>Ascomycota</taxon>
        <taxon>Saccharomycotina</taxon>
        <taxon>Pichiomycetes</taxon>
        <taxon>Debaryomycetaceae</taxon>
        <taxon>Candida/Lodderomyces clade</taxon>
        <taxon>Candida</taxon>
    </lineage>
</organism>
<comment type="similarity">
    <text evidence="3">Belongs to the D-isomer specific 2-hydroxyacid dehydrogenase family.</text>
</comment>
<dbReference type="InterPro" id="IPR006140">
    <property type="entry name" value="D-isomer_DH_NAD-bd"/>
</dbReference>
<dbReference type="GO" id="GO:0030267">
    <property type="term" value="F:glyoxylate reductase (NADPH) activity"/>
    <property type="evidence" value="ECO:0007669"/>
    <property type="project" value="TreeGrafter"/>
</dbReference>
<dbReference type="GO" id="GO:0051287">
    <property type="term" value="F:NAD binding"/>
    <property type="evidence" value="ECO:0007669"/>
    <property type="project" value="InterPro"/>
</dbReference>
<reference evidence="6 7" key="1">
    <citation type="submission" date="2020-12" db="EMBL/GenBank/DDBJ databases">
        <title>Effect of drift, selection, and recombination on the evolution of hybrid genomes in Candida yeast pathogens.</title>
        <authorList>
            <person name="Mixao V."/>
            <person name="Ksiezopolska E."/>
            <person name="Saus E."/>
            <person name="Boekhout T."/>
            <person name="Gacser A."/>
            <person name="Gabaldon T."/>
        </authorList>
    </citation>
    <scope>NUCLEOTIDE SEQUENCE [LARGE SCALE GENOMIC DNA]</scope>
    <source>
        <strain evidence="6 7">BP57</strain>
    </source>
</reference>
<dbReference type="EMBL" id="JAEOAQ010000002">
    <property type="protein sequence ID" value="KAG5420101.1"/>
    <property type="molecule type" value="Genomic_DNA"/>
</dbReference>
<dbReference type="InterPro" id="IPR036291">
    <property type="entry name" value="NAD(P)-bd_dom_sf"/>
</dbReference>
<evidence type="ECO:0000313" key="7">
    <source>
        <dbReference type="Proteomes" id="UP000669133"/>
    </source>
</evidence>
<dbReference type="PANTHER" id="PTHR10996:SF178">
    <property type="entry name" value="2-HYDROXYACID DEHYDROGENASE YGL185C-RELATED"/>
    <property type="match status" value="1"/>
</dbReference>
<dbReference type="OrthoDB" id="298012at2759"/>
<proteinExistence type="inferred from homology"/>
<evidence type="ECO:0000259" key="5">
    <source>
        <dbReference type="Pfam" id="PF02826"/>
    </source>
</evidence>
<dbReference type="RefSeq" id="XP_067549217.1">
    <property type="nucleotide sequence ID" value="XM_067690786.1"/>
</dbReference>
<name>A0A8H7ZHI4_9ASCO</name>
<dbReference type="Gene3D" id="3.40.50.720">
    <property type="entry name" value="NAD(P)-binding Rossmann-like Domain"/>
    <property type="match status" value="2"/>
</dbReference>
<dbReference type="SUPFAM" id="SSF52283">
    <property type="entry name" value="Formate/glycerate dehydrogenase catalytic domain-like"/>
    <property type="match status" value="1"/>
</dbReference>
<feature type="domain" description="D-isomer specific 2-hydroxyacid dehydrogenase NAD-binding" evidence="5">
    <location>
        <begin position="177"/>
        <end position="332"/>
    </location>
</feature>
<keyword evidence="7" id="KW-1185">Reference proteome</keyword>
<evidence type="ECO:0000256" key="2">
    <source>
        <dbReference type="ARBA" id="ARBA00023027"/>
    </source>
</evidence>
<comment type="caution">
    <text evidence="6">The sequence shown here is derived from an EMBL/GenBank/DDBJ whole genome shotgun (WGS) entry which is preliminary data.</text>
</comment>
<sequence>MTKQQVLFIGELNHSLPEYKQFQEKYECLEYTLTTRDQFIHDLKTRFSHINAIYGAWLGFVPIAGFRTVIEHIPSSLKVVAFCSVGYDHQDAHELAQRGIAMTNVPSDGAAEPVSDLVVYFTITGFRQLHMYGKHQVSKIPDTIEIRYKLANERFNQKEGQLSLASGKGYDFGEKINQRPNLSPRGHNAVIVGFGQIGQLIGKKLNQLGMNITYVKRSRLGKDQEDQLGYEATYAPTVLDAAKQGEVDLVVIACPATPETHHLINETVIDSISKPFRIINIGRGTVIDEQALLNGLDSGKILFAGLDVFENEPSINQRLINREDVVLTPHIGASTSENFDYTAIKALANIDNILEGGAGISRVN</sequence>
<dbReference type="InterPro" id="IPR050223">
    <property type="entry name" value="D-isomer_2-hydroxyacid_DH"/>
</dbReference>
<evidence type="ECO:0000256" key="3">
    <source>
        <dbReference type="RuleBase" id="RU003719"/>
    </source>
</evidence>
<evidence type="ECO:0000313" key="6">
    <source>
        <dbReference type="EMBL" id="KAG5420101.1"/>
    </source>
</evidence>
<dbReference type="Pfam" id="PF00389">
    <property type="entry name" value="2-Hacid_dh"/>
    <property type="match status" value="1"/>
</dbReference>
<accession>A0A8H7ZHI4</accession>
<gene>
    <name evidence="6" type="ORF">I9W82_001981</name>
</gene>
<keyword evidence="1 3" id="KW-0560">Oxidoreductase</keyword>
<dbReference type="Pfam" id="PF02826">
    <property type="entry name" value="2-Hacid_dh_C"/>
    <property type="match status" value="1"/>
</dbReference>
<dbReference type="GeneID" id="93650610"/>
<dbReference type="AlphaFoldDB" id="A0A8H7ZHI4"/>
<dbReference type="Proteomes" id="UP000669133">
    <property type="component" value="Unassembled WGS sequence"/>
</dbReference>
<evidence type="ECO:0000256" key="1">
    <source>
        <dbReference type="ARBA" id="ARBA00023002"/>
    </source>
</evidence>